<dbReference type="InterPro" id="IPR035979">
    <property type="entry name" value="RBD_domain_sf"/>
</dbReference>
<dbReference type="InterPro" id="IPR052462">
    <property type="entry name" value="SLIRP/GR-RBP-like"/>
</dbReference>
<sequence>MLCAFYAWCRKDTEITFEPNEGRPVHCTIATIRSDLADTASVSLEQGLHNLKKGDTNMKIYVGNLPYEVTEQDLRQEFGAFGEVTSVSIITDRDSGRPKGFGFVEMATKSEAEAAITGLNGKTIKERTIVVNEARPRTDNRGGGSYGDSRGSGYGGGRSGGSGGGRQRRY</sequence>
<feature type="region of interest" description="Disordered" evidence="2">
    <location>
        <begin position="131"/>
        <end position="170"/>
    </location>
</feature>
<feature type="domain" description="RRM" evidence="3">
    <location>
        <begin position="58"/>
        <end position="136"/>
    </location>
</feature>
<organism evidence="4">
    <name type="scientific">marine sediment metagenome</name>
    <dbReference type="NCBI Taxonomy" id="412755"/>
    <lineage>
        <taxon>unclassified sequences</taxon>
        <taxon>metagenomes</taxon>
        <taxon>ecological metagenomes</taxon>
    </lineage>
</organism>
<gene>
    <name evidence="4" type="ORF">S03H2_16718</name>
</gene>
<dbReference type="SMART" id="SM00360">
    <property type="entry name" value="RRM"/>
    <property type="match status" value="1"/>
</dbReference>
<dbReference type="InterPro" id="IPR012677">
    <property type="entry name" value="Nucleotide-bd_a/b_plait_sf"/>
</dbReference>
<dbReference type="InterPro" id="IPR000504">
    <property type="entry name" value="RRM_dom"/>
</dbReference>
<dbReference type="PANTHER" id="PTHR48027">
    <property type="entry name" value="HETEROGENEOUS NUCLEAR RIBONUCLEOPROTEIN 87F-RELATED"/>
    <property type="match status" value="1"/>
</dbReference>
<evidence type="ECO:0000256" key="2">
    <source>
        <dbReference type="SAM" id="MobiDB-lite"/>
    </source>
</evidence>
<feature type="compositionally biased region" description="Gly residues" evidence="2">
    <location>
        <begin position="141"/>
        <end position="170"/>
    </location>
</feature>
<accession>X1GDA9</accession>
<dbReference type="AlphaFoldDB" id="X1GDA9"/>
<dbReference type="Gene3D" id="3.30.70.330">
    <property type="match status" value="1"/>
</dbReference>
<dbReference type="CDD" id="cd21608">
    <property type="entry name" value="RRM2_NsCP33_like"/>
    <property type="match status" value="1"/>
</dbReference>
<dbReference type="GO" id="GO:0003723">
    <property type="term" value="F:RNA binding"/>
    <property type="evidence" value="ECO:0007669"/>
    <property type="project" value="UniProtKB-KW"/>
</dbReference>
<evidence type="ECO:0000313" key="4">
    <source>
        <dbReference type="EMBL" id="GAH42805.1"/>
    </source>
</evidence>
<comment type="caution">
    <text evidence="4">The sequence shown here is derived from an EMBL/GenBank/DDBJ whole genome shotgun (WGS) entry which is preliminary data.</text>
</comment>
<name>X1GDA9_9ZZZZ</name>
<dbReference type="PROSITE" id="PS50102">
    <property type="entry name" value="RRM"/>
    <property type="match status" value="1"/>
</dbReference>
<reference evidence="4" key="1">
    <citation type="journal article" date="2014" name="Front. Microbiol.">
        <title>High frequency of phylogenetically diverse reductive dehalogenase-homologous genes in deep subseafloor sedimentary metagenomes.</title>
        <authorList>
            <person name="Kawai M."/>
            <person name="Futagami T."/>
            <person name="Toyoda A."/>
            <person name="Takaki Y."/>
            <person name="Nishi S."/>
            <person name="Hori S."/>
            <person name="Arai W."/>
            <person name="Tsubouchi T."/>
            <person name="Morono Y."/>
            <person name="Uchiyama I."/>
            <person name="Ito T."/>
            <person name="Fujiyama A."/>
            <person name="Inagaki F."/>
            <person name="Takami H."/>
        </authorList>
    </citation>
    <scope>NUCLEOTIDE SEQUENCE</scope>
    <source>
        <strain evidence="4">Expedition CK06-06</strain>
    </source>
</reference>
<proteinExistence type="predicted"/>
<protein>
    <recommendedName>
        <fullName evidence="3">RRM domain-containing protein</fullName>
    </recommendedName>
</protein>
<dbReference type="SUPFAM" id="SSF54928">
    <property type="entry name" value="RNA-binding domain, RBD"/>
    <property type="match status" value="1"/>
</dbReference>
<keyword evidence="1" id="KW-0694">RNA-binding</keyword>
<dbReference type="Pfam" id="PF00076">
    <property type="entry name" value="RRM_1"/>
    <property type="match status" value="1"/>
</dbReference>
<feature type="compositionally biased region" description="Basic and acidic residues" evidence="2">
    <location>
        <begin position="131"/>
        <end position="140"/>
    </location>
</feature>
<evidence type="ECO:0000259" key="3">
    <source>
        <dbReference type="PROSITE" id="PS50102"/>
    </source>
</evidence>
<dbReference type="InterPro" id="IPR048289">
    <property type="entry name" value="RRM2_NsCP33-like"/>
</dbReference>
<dbReference type="EMBL" id="BARU01008562">
    <property type="protein sequence ID" value="GAH42805.1"/>
    <property type="molecule type" value="Genomic_DNA"/>
</dbReference>
<evidence type="ECO:0000256" key="1">
    <source>
        <dbReference type="ARBA" id="ARBA00022884"/>
    </source>
</evidence>